<dbReference type="SUPFAM" id="SSF54695">
    <property type="entry name" value="POZ domain"/>
    <property type="match status" value="1"/>
</dbReference>
<protein>
    <recommendedName>
        <fullName evidence="1">BTB domain-containing protein</fullName>
    </recommendedName>
</protein>
<gene>
    <name evidence="2" type="ORF">N7456_002672</name>
</gene>
<reference evidence="2" key="1">
    <citation type="submission" date="2022-11" db="EMBL/GenBank/DDBJ databases">
        <authorList>
            <person name="Petersen C."/>
        </authorList>
    </citation>
    <scope>NUCLEOTIDE SEQUENCE</scope>
    <source>
        <strain evidence="2">IBT 30069</strain>
    </source>
</reference>
<dbReference type="InterPro" id="IPR011333">
    <property type="entry name" value="SKP1/BTB/POZ_sf"/>
</dbReference>
<feature type="domain" description="BTB" evidence="1">
    <location>
        <begin position="50"/>
        <end position="115"/>
    </location>
</feature>
<evidence type="ECO:0000313" key="3">
    <source>
        <dbReference type="Proteomes" id="UP001149165"/>
    </source>
</evidence>
<organism evidence="2 3">
    <name type="scientific">Penicillium angulare</name>
    <dbReference type="NCBI Taxonomy" id="116970"/>
    <lineage>
        <taxon>Eukaryota</taxon>
        <taxon>Fungi</taxon>
        <taxon>Dikarya</taxon>
        <taxon>Ascomycota</taxon>
        <taxon>Pezizomycotina</taxon>
        <taxon>Eurotiomycetes</taxon>
        <taxon>Eurotiomycetidae</taxon>
        <taxon>Eurotiales</taxon>
        <taxon>Aspergillaceae</taxon>
        <taxon>Penicillium</taxon>
    </lineage>
</organism>
<evidence type="ECO:0000313" key="2">
    <source>
        <dbReference type="EMBL" id="KAJ5114138.1"/>
    </source>
</evidence>
<name>A0A9W9G952_9EURO</name>
<dbReference type="Proteomes" id="UP001149165">
    <property type="component" value="Unassembled WGS sequence"/>
</dbReference>
<sequence>MAVNYNNQNNQPCKWHTGFYRGVYLGPNEGPEHAEVVRSARQRGFQASPPDVFIAVEDQTEKVHRSLLMLESPERREFYAKNANCHTIKLKDPVHPCHLSKIANYLYAKDYAVLPPDISALLINLKDHLTNCRRCDDIVRLLYFHFSLFQAARYMSMEGLQLLAIKKFNAVLETAPLAVLRLAVHMVYSHKPHVNAGQAGDVYEIAHFVDYREQFVLPAVMPFIRRMWAQLELANPETFLSQDLPGYFDPIQSFEDLIKMFPDFEHHLTLWSSHGQYLPFMELYNLK</sequence>
<comment type="caution">
    <text evidence="2">The sequence shown here is derived from an EMBL/GenBank/DDBJ whole genome shotgun (WGS) entry which is preliminary data.</text>
</comment>
<dbReference type="InterPro" id="IPR000210">
    <property type="entry name" value="BTB/POZ_dom"/>
</dbReference>
<accession>A0A9W9G952</accession>
<proteinExistence type="predicted"/>
<reference evidence="2" key="2">
    <citation type="journal article" date="2023" name="IMA Fungus">
        <title>Comparative genomic study of the Penicillium genus elucidates a diverse pangenome and 15 lateral gene transfer events.</title>
        <authorList>
            <person name="Petersen C."/>
            <person name="Sorensen T."/>
            <person name="Nielsen M.R."/>
            <person name="Sondergaard T.E."/>
            <person name="Sorensen J.L."/>
            <person name="Fitzpatrick D.A."/>
            <person name="Frisvad J.C."/>
            <person name="Nielsen K.L."/>
        </authorList>
    </citation>
    <scope>NUCLEOTIDE SEQUENCE</scope>
    <source>
        <strain evidence="2">IBT 30069</strain>
    </source>
</reference>
<dbReference type="PROSITE" id="PS50097">
    <property type="entry name" value="BTB"/>
    <property type="match status" value="1"/>
</dbReference>
<dbReference type="OrthoDB" id="4366054at2759"/>
<dbReference type="EMBL" id="JAPQKH010000002">
    <property type="protein sequence ID" value="KAJ5114138.1"/>
    <property type="molecule type" value="Genomic_DNA"/>
</dbReference>
<dbReference type="Gene3D" id="3.30.710.10">
    <property type="entry name" value="Potassium Channel Kv1.1, Chain A"/>
    <property type="match status" value="1"/>
</dbReference>
<dbReference type="AlphaFoldDB" id="A0A9W9G952"/>
<evidence type="ECO:0000259" key="1">
    <source>
        <dbReference type="PROSITE" id="PS50097"/>
    </source>
</evidence>
<keyword evidence="3" id="KW-1185">Reference proteome</keyword>